<dbReference type="PANTHER" id="PTHR32071:SF77">
    <property type="entry name" value="TRANSCRIPTIONAL REGULATORY PROTEIN"/>
    <property type="match status" value="1"/>
</dbReference>
<dbReference type="InterPro" id="IPR003593">
    <property type="entry name" value="AAA+_ATPase"/>
</dbReference>
<dbReference type="Pfam" id="PF25601">
    <property type="entry name" value="AAA_lid_14"/>
    <property type="match status" value="1"/>
</dbReference>
<dbReference type="Gene3D" id="1.10.8.60">
    <property type="match status" value="1"/>
</dbReference>
<evidence type="ECO:0000313" key="5">
    <source>
        <dbReference type="EMBL" id="MDC3982151.1"/>
    </source>
</evidence>
<dbReference type="InterPro" id="IPR027417">
    <property type="entry name" value="P-loop_NTPase"/>
</dbReference>
<dbReference type="Proteomes" id="UP001151081">
    <property type="component" value="Unassembled WGS sequence"/>
</dbReference>
<sequence>MTRKPISLGTTQDPVREERRAQPLARPFLFVVLHCDQPALGGARYCLSEIDVVDIGRGPERVASRVREANTRRLDLRLPDGTISKTQARLVRSGHGWTFEDAGSRNGSFVNDKRVRTVALEDGDFIELGNVILRYRAGLPSSPASAGDLDLESPAVGGFSTLVPPLADELDTLMRIARAPIPVLLLGESGTGKEVLAGGVHALSGRTGPLVAVNCGALTASLLESQLFGHVKGAFTGAIRDEPGYVRRANGGTLFLDEVGDLPMPAQAALLRVLEESEVVPVGGTSPIKVDLRVVAATHKPLDKMAIRGELRVDLLARLSGHRHMLTPLRDRIEDMGILVRDLLRRSKVPGAPELGFTVEAGKLLVQQRWPLNIRELSQTLGVAAALADGPLIESAHLESVHLESAHLESAHLLAPSHETIAPPEPEEERGTAPDELRGRILALLEKHRGNVSGVARDMGKSRVQVHRWIQRFSIDIDAYRA</sequence>
<protein>
    <submittedName>
        <fullName evidence="5">Sigma 54-interacting transcriptional regulator</fullName>
    </submittedName>
</protein>
<evidence type="ECO:0000259" key="4">
    <source>
        <dbReference type="PROSITE" id="PS50045"/>
    </source>
</evidence>
<keyword evidence="1" id="KW-0547">Nucleotide-binding</keyword>
<dbReference type="CDD" id="cd00009">
    <property type="entry name" value="AAA"/>
    <property type="match status" value="1"/>
</dbReference>
<dbReference type="PROSITE" id="PS00676">
    <property type="entry name" value="SIGMA54_INTERACT_2"/>
    <property type="match status" value="1"/>
</dbReference>
<dbReference type="SUPFAM" id="SSF52540">
    <property type="entry name" value="P-loop containing nucleoside triphosphate hydrolases"/>
    <property type="match status" value="1"/>
</dbReference>
<dbReference type="SMART" id="SM00240">
    <property type="entry name" value="FHA"/>
    <property type="match status" value="1"/>
</dbReference>
<feature type="domain" description="Sigma-54 factor interaction" evidence="4">
    <location>
        <begin position="159"/>
        <end position="386"/>
    </location>
</feature>
<comment type="caution">
    <text evidence="5">The sequence shown here is derived from an EMBL/GenBank/DDBJ whole genome shotgun (WGS) entry which is preliminary data.</text>
</comment>
<dbReference type="Gene3D" id="3.40.50.300">
    <property type="entry name" value="P-loop containing nucleotide triphosphate hydrolases"/>
    <property type="match status" value="1"/>
</dbReference>
<dbReference type="InterPro" id="IPR025662">
    <property type="entry name" value="Sigma_54_int_dom_ATP-bd_1"/>
</dbReference>
<dbReference type="InterPro" id="IPR000253">
    <property type="entry name" value="FHA_dom"/>
</dbReference>
<dbReference type="PROSITE" id="PS00675">
    <property type="entry name" value="SIGMA54_INTERACT_1"/>
    <property type="match status" value="1"/>
</dbReference>
<reference evidence="5 6" key="1">
    <citation type="submission" date="2021-04" db="EMBL/GenBank/DDBJ databases">
        <title>Genome analysis of Polyangium sp.</title>
        <authorList>
            <person name="Li Y."/>
            <person name="Wang J."/>
        </authorList>
    </citation>
    <scope>NUCLEOTIDE SEQUENCE [LARGE SCALE GENOMIC DNA]</scope>
    <source>
        <strain evidence="5 6">SDU14</strain>
    </source>
</reference>
<keyword evidence="2" id="KW-0067">ATP-binding</keyword>
<dbReference type="InterPro" id="IPR058031">
    <property type="entry name" value="AAA_lid_NorR"/>
</dbReference>
<dbReference type="SUPFAM" id="SSF49879">
    <property type="entry name" value="SMAD/FHA domain"/>
    <property type="match status" value="1"/>
</dbReference>
<dbReference type="AlphaFoldDB" id="A0A9X3X636"/>
<dbReference type="Pfam" id="PF00498">
    <property type="entry name" value="FHA"/>
    <property type="match status" value="1"/>
</dbReference>
<dbReference type="PROSITE" id="PS50045">
    <property type="entry name" value="SIGMA54_INTERACT_4"/>
    <property type="match status" value="1"/>
</dbReference>
<evidence type="ECO:0000256" key="2">
    <source>
        <dbReference type="ARBA" id="ARBA00022840"/>
    </source>
</evidence>
<evidence type="ECO:0000313" key="6">
    <source>
        <dbReference type="Proteomes" id="UP001151081"/>
    </source>
</evidence>
<dbReference type="CDD" id="cd00060">
    <property type="entry name" value="FHA"/>
    <property type="match status" value="1"/>
</dbReference>
<evidence type="ECO:0000259" key="3">
    <source>
        <dbReference type="PROSITE" id="PS50006"/>
    </source>
</evidence>
<evidence type="ECO:0000256" key="1">
    <source>
        <dbReference type="ARBA" id="ARBA00022741"/>
    </source>
</evidence>
<dbReference type="Pfam" id="PF00158">
    <property type="entry name" value="Sigma54_activat"/>
    <property type="match status" value="1"/>
</dbReference>
<dbReference type="Gene3D" id="2.60.200.20">
    <property type="match status" value="1"/>
</dbReference>
<dbReference type="Gene3D" id="1.10.10.60">
    <property type="entry name" value="Homeodomain-like"/>
    <property type="match status" value="1"/>
</dbReference>
<dbReference type="PROSITE" id="PS50006">
    <property type="entry name" value="FHA_DOMAIN"/>
    <property type="match status" value="1"/>
</dbReference>
<dbReference type="InterPro" id="IPR008984">
    <property type="entry name" value="SMAD_FHA_dom_sf"/>
</dbReference>
<accession>A0A9X3X636</accession>
<dbReference type="InterPro" id="IPR002078">
    <property type="entry name" value="Sigma_54_int"/>
</dbReference>
<dbReference type="PANTHER" id="PTHR32071">
    <property type="entry name" value="TRANSCRIPTIONAL REGULATORY PROTEIN"/>
    <property type="match status" value="1"/>
</dbReference>
<name>A0A9X3X636_9BACT</name>
<gene>
    <name evidence="5" type="ORF">KEG57_16655</name>
</gene>
<dbReference type="FunFam" id="3.40.50.300:FF:000006">
    <property type="entry name" value="DNA-binding transcriptional regulator NtrC"/>
    <property type="match status" value="1"/>
</dbReference>
<dbReference type="GO" id="GO:0005524">
    <property type="term" value="F:ATP binding"/>
    <property type="evidence" value="ECO:0007669"/>
    <property type="project" value="UniProtKB-KW"/>
</dbReference>
<dbReference type="GO" id="GO:0006355">
    <property type="term" value="P:regulation of DNA-templated transcription"/>
    <property type="evidence" value="ECO:0007669"/>
    <property type="project" value="InterPro"/>
</dbReference>
<organism evidence="5 6">
    <name type="scientific">Polyangium jinanense</name>
    <dbReference type="NCBI Taxonomy" id="2829994"/>
    <lineage>
        <taxon>Bacteria</taxon>
        <taxon>Pseudomonadati</taxon>
        <taxon>Myxococcota</taxon>
        <taxon>Polyangia</taxon>
        <taxon>Polyangiales</taxon>
        <taxon>Polyangiaceae</taxon>
        <taxon>Polyangium</taxon>
    </lineage>
</organism>
<dbReference type="SMART" id="SM00382">
    <property type="entry name" value="AAA"/>
    <property type="match status" value="1"/>
</dbReference>
<dbReference type="InterPro" id="IPR025943">
    <property type="entry name" value="Sigma_54_int_dom_ATP-bd_2"/>
</dbReference>
<dbReference type="EMBL" id="JAGTJJ010000007">
    <property type="protein sequence ID" value="MDC3982151.1"/>
    <property type="molecule type" value="Genomic_DNA"/>
</dbReference>
<dbReference type="RefSeq" id="WP_272458600.1">
    <property type="nucleotide sequence ID" value="NZ_JAGTJJ010000007.1"/>
</dbReference>
<keyword evidence="6" id="KW-1185">Reference proteome</keyword>
<feature type="domain" description="FHA" evidence="3">
    <location>
        <begin position="53"/>
        <end position="115"/>
    </location>
</feature>
<proteinExistence type="predicted"/>